<protein>
    <submittedName>
        <fullName evidence="1">Uncharacterized protein</fullName>
    </submittedName>
</protein>
<reference evidence="1 2" key="1">
    <citation type="submission" date="2020-03" db="EMBL/GenBank/DDBJ databases">
        <authorList>
            <consortium name="Genoscope - CEA"/>
            <person name="William W."/>
        </authorList>
    </citation>
    <scope>NUCLEOTIDE SEQUENCE [LARGE SCALE GENOMIC DNA]</scope>
    <source>
        <strain evidence="2">DSM 16959</strain>
    </source>
</reference>
<keyword evidence="2" id="KW-1185">Reference proteome</keyword>
<sequence>MRGTRDAHSQILMQMRFIPAHAGNTACRSQERAPVSVHPRACGEHNAGVSGAPILIGSSPRMRGTLSLLNSAHRPSRFIPAHAGNTSEG</sequence>
<dbReference type="AntiFam" id="ANF00006">
    <property type="entry name" value="Translation of CRISPR region"/>
</dbReference>
<proteinExistence type="predicted"/>
<dbReference type="KEGG" id="doe:DENOEST_0928"/>
<dbReference type="AlphaFoldDB" id="A0A6S6XV79"/>
<name>A0A6S6XV79_9PROT</name>
<gene>
    <name evidence="1" type="ORF">DENOEST_0928</name>
</gene>
<dbReference type="Proteomes" id="UP000515733">
    <property type="component" value="Chromosome"/>
</dbReference>
<dbReference type="AntiFam" id="ANF00057">
    <property type="entry name" value="Translation of E. coli type CRISPR repeat"/>
</dbReference>
<evidence type="ECO:0000313" key="1">
    <source>
        <dbReference type="EMBL" id="CAB1368093.1"/>
    </source>
</evidence>
<dbReference type="EMBL" id="LR778301">
    <property type="protein sequence ID" value="CAB1368093.1"/>
    <property type="molecule type" value="Genomic_DNA"/>
</dbReference>
<evidence type="ECO:0000313" key="2">
    <source>
        <dbReference type="Proteomes" id="UP000515733"/>
    </source>
</evidence>
<organism evidence="1 2">
    <name type="scientific">Denitratisoma oestradiolicum</name>
    <dbReference type="NCBI Taxonomy" id="311182"/>
    <lineage>
        <taxon>Bacteria</taxon>
        <taxon>Pseudomonadati</taxon>
        <taxon>Pseudomonadota</taxon>
        <taxon>Betaproteobacteria</taxon>
        <taxon>Nitrosomonadales</taxon>
        <taxon>Sterolibacteriaceae</taxon>
        <taxon>Denitratisoma</taxon>
    </lineage>
</organism>
<accession>A0A6S6XV79</accession>